<dbReference type="AlphaFoldDB" id="A0A0E9RH29"/>
<feature type="region of interest" description="Disordered" evidence="1">
    <location>
        <begin position="25"/>
        <end position="48"/>
    </location>
</feature>
<evidence type="ECO:0000256" key="1">
    <source>
        <dbReference type="SAM" id="MobiDB-lite"/>
    </source>
</evidence>
<accession>A0A0E9RH29</accession>
<evidence type="ECO:0000313" key="2">
    <source>
        <dbReference type="EMBL" id="JAH28389.1"/>
    </source>
</evidence>
<reference evidence="2" key="1">
    <citation type="submission" date="2014-11" db="EMBL/GenBank/DDBJ databases">
        <authorList>
            <person name="Amaro Gonzalez C."/>
        </authorList>
    </citation>
    <scope>NUCLEOTIDE SEQUENCE</scope>
</reference>
<reference evidence="2" key="2">
    <citation type="journal article" date="2015" name="Fish Shellfish Immunol.">
        <title>Early steps in the European eel (Anguilla anguilla)-Vibrio vulnificus interaction in the gills: Role of the RtxA13 toxin.</title>
        <authorList>
            <person name="Callol A."/>
            <person name="Pajuelo D."/>
            <person name="Ebbesson L."/>
            <person name="Teles M."/>
            <person name="MacKenzie S."/>
            <person name="Amaro C."/>
        </authorList>
    </citation>
    <scope>NUCLEOTIDE SEQUENCE</scope>
</reference>
<proteinExistence type="predicted"/>
<name>A0A0E9RH29_ANGAN</name>
<organism evidence="2">
    <name type="scientific">Anguilla anguilla</name>
    <name type="common">European freshwater eel</name>
    <name type="synonym">Muraena anguilla</name>
    <dbReference type="NCBI Taxonomy" id="7936"/>
    <lineage>
        <taxon>Eukaryota</taxon>
        <taxon>Metazoa</taxon>
        <taxon>Chordata</taxon>
        <taxon>Craniata</taxon>
        <taxon>Vertebrata</taxon>
        <taxon>Euteleostomi</taxon>
        <taxon>Actinopterygii</taxon>
        <taxon>Neopterygii</taxon>
        <taxon>Teleostei</taxon>
        <taxon>Anguilliformes</taxon>
        <taxon>Anguillidae</taxon>
        <taxon>Anguilla</taxon>
    </lineage>
</organism>
<protein>
    <submittedName>
        <fullName evidence="2">Uncharacterized protein</fullName>
    </submittedName>
</protein>
<sequence>MFKTSETLRKTVCLWRALEMQISLPSGESKNSDNTLGPPVTSLNYTEV</sequence>
<dbReference type="EMBL" id="GBXM01080188">
    <property type="protein sequence ID" value="JAH28389.1"/>
    <property type="molecule type" value="Transcribed_RNA"/>
</dbReference>